<dbReference type="SUPFAM" id="SSF53850">
    <property type="entry name" value="Periplasmic binding protein-like II"/>
    <property type="match status" value="1"/>
</dbReference>
<gene>
    <name evidence="2" type="ORF">H7C19_16680</name>
</gene>
<proteinExistence type="predicted"/>
<sequence length="564" mass="62876">MRKSKRALLGSFAGVFVLASALTGCAGSKDKNAEGSSSPAASPSASASAGVSASDLYELGKEPLTISLYGHYDWYAAPPWGEDEASKWIKENKKLGINFIQSGGDAKKKLSTMMATKELPDIIWMDRGSAEYEMLRQADMLVPFDDYMKKYPNLQKYLSPETANLLRADDGKLYQFPNWYTNKDKPNGNAGYVVNKKIYEELGSPKLETTDDLYEYLKAVKAKYGNDIIPFEPELAVDGQGLDVLYSAFGENALNRWIGNRAVPSGDKMTSVFKDPVYRESMQYASKLFREKLMTQDAMTQTRDQVIEKVNNGKVAVYASSSPTDIAAKSQELLVAKNPNAGYFMIWPIAKPGLDKNKIYPGTYATLGWNVAVITKSAKNPEAAFAVLDWMTGPEGMSVLNWGPEGKYWEGLEADGVTPKFKDAYWQDAKGLAELQAVTNNLIFVGNTVFTDLTKGKYEATLKDEQRSWTLKWQFDITWKTQADATEYASLSPAKDSPEGIIQTAVEDIWDESRAQALFAKSDDEVLRILDKADQDAMAVGYQKLLDFQTERWHRNQKIMKGEQ</sequence>
<dbReference type="PANTHER" id="PTHR43649:SF12">
    <property type="entry name" value="DIACETYLCHITOBIOSE BINDING PROTEIN DASA"/>
    <property type="match status" value="1"/>
</dbReference>
<dbReference type="EMBL" id="JACJVP010000026">
    <property type="protein sequence ID" value="MBB6672316.1"/>
    <property type="molecule type" value="Genomic_DNA"/>
</dbReference>
<organism evidence="2 3">
    <name type="scientific">Cohnella nanjingensis</name>
    <dbReference type="NCBI Taxonomy" id="1387779"/>
    <lineage>
        <taxon>Bacteria</taxon>
        <taxon>Bacillati</taxon>
        <taxon>Bacillota</taxon>
        <taxon>Bacilli</taxon>
        <taxon>Bacillales</taxon>
        <taxon>Paenibacillaceae</taxon>
        <taxon>Cohnella</taxon>
    </lineage>
</organism>
<dbReference type="PROSITE" id="PS51257">
    <property type="entry name" value="PROKAR_LIPOPROTEIN"/>
    <property type="match status" value="1"/>
</dbReference>
<dbReference type="AlphaFoldDB" id="A0A7X0RTR8"/>
<reference evidence="2 3" key="1">
    <citation type="submission" date="2020-08" db="EMBL/GenBank/DDBJ databases">
        <title>Cohnella phylogeny.</title>
        <authorList>
            <person name="Dunlap C."/>
        </authorList>
    </citation>
    <scope>NUCLEOTIDE SEQUENCE [LARGE SCALE GENOMIC DNA]</scope>
    <source>
        <strain evidence="2 3">DSM 28246</strain>
    </source>
</reference>
<evidence type="ECO:0000313" key="2">
    <source>
        <dbReference type="EMBL" id="MBB6672316.1"/>
    </source>
</evidence>
<evidence type="ECO:0000256" key="1">
    <source>
        <dbReference type="SAM" id="SignalP"/>
    </source>
</evidence>
<comment type="caution">
    <text evidence="2">The sequence shown here is derived from an EMBL/GenBank/DDBJ whole genome shotgun (WGS) entry which is preliminary data.</text>
</comment>
<accession>A0A7X0RTR8</accession>
<name>A0A7X0RTR8_9BACL</name>
<protein>
    <submittedName>
        <fullName evidence="2">Extracellular solute-binding protein</fullName>
    </submittedName>
</protein>
<dbReference type="Proteomes" id="UP000547209">
    <property type="component" value="Unassembled WGS sequence"/>
</dbReference>
<dbReference type="PANTHER" id="PTHR43649">
    <property type="entry name" value="ARABINOSE-BINDING PROTEIN-RELATED"/>
    <property type="match status" value="1"/>
</dbReference>
<dbReference type="Gene3D" id="3.40.190.10">
    <property type="entry name" value="Periplasmic binding protein-like II"/>
    <property type="match status" value="2"/>
</dbReference>
<keyword evidence="3" id="KW-1185">Reference proteome</keyword>
<feature type="chain" id="PRO_5038569436" evidence="1">
    <location>
        <begin position="27"/>
        <end position="564"/>
    </location>
</feature>
<feature type="signal peptide" evidence="1">
    <location>
        <begin position="1"/>
        <end position="26"/>
    </location>
</feature>
<dbReference type="RefSeq" id="WP_185143796.1">
    <property type="nucleotide sequence ID" value="NZ_JACJVP010000026.1"/>
</dbReference>
<dbReference type="InterPro" id="IPR050490">
    <property type="entry name" value="Bact_solute-bd_prot1"/>
</dbReference>
<keyword evidence="1" id="KW-0732">Signal</keyword>
<evidence type="ECO:0000313" key="3">
    <source>
        <dbReference type="Proteomes" id="UP000547209"/>
    </source>
</evidence>